<proteinExistence type="predicted"/>
<protein>
    <submittedName>
        <fullName evidence="1">Uncharacterized protein</fullName>
    </submittedName>
</protein>
<evidence type="ECO:0000313" key="1">
    <source>
        <dbReference type="EMBL" id="MPN06997.1"/>
    </source>
</evidence>
<accession>A0A645EYJ5</accession>
<dbReference type="AlphaFoldDB" id="A0A645EYJ5"/>
<gene>
    <name evidence="1" type="ORF">SDC9_154254</name>
</gene>
<organism evidence="1">
    <name type="scientific">bioreactor metagenome</name>
    <dbReference type="NCBI Taxonomy" id="1076179"/>
    <lineage>
        <taxon>unclassified sequences</taxon>
        <taxon>metagenomes</taxon>
        <taxon>ecological metagenomes</taxon>
    </lineage>
</organism>
<dbReference type="EMBL" id="VSSQ01052951">
    <property type="protein sequence ID" value="MPN06997.1"/>
    <property type="molecule type" value="Genomic_DNA"/>
</dbReference>
<comment type="caution">
    <text evidence="1">The sequence shown here is derived from an EMBL/GenBank/DDBJ whole genome shotgun (WGS) entry which is preliminary data.</text>
</comment>
<reference evidence="1" key="1">
    <citation type="submission" date="2019-08" db="EMBL/GenBank/DDBJ databases">
        <authorList>
            <person name="Kucharzyk K."/>
            <person name="Murdoch R.W."/>
            <person name="Higgins S."/>
            <person name="Loffler F."/>
        </authorList>
    </citation>
    <scope>NUCLEOTIDE SEQUENCE</scope>
</reference>
<name>A0A645EYJ5_9ZZZZ</name>
<sequence length="95" mass="10239">MDLGHFCGLYDFFLGGVHPAVADVLAYRAREQEHILGHDADVAAQALESDAFDIPAIDGDAASAGFVKPGNEVAERGFARARRPDQREGPARLDF</sequence>
<dbReference type="AntiFam" id="ANF00095">
    <property type="entry name" value="Shadow ORF (opposite ABC transporters)"/>
</dbReference>